<dbReference type="Pfam" id="PF19403">
    <property type="entry name" value="SpaA_2"/>
    <property type="match status" value="1"/>
</dbReference>
<dbReference type="InterPro" id="IPR023833">
    <property type="entry name" value="Signal_pept_SipW-depend-type"/>
</dbReference>
<gene>
    <name evidence="2" type="ORF">A2664_04835</name>
</gene>
<dbReference type="NCBIfam" id="TIGR04088">
    <property type="entry name" value="cognate_SipW"/>
    <property type="match status" value="1"/>
</dbReference>
<dbReference type="Proteomes" id="UP000178873">
    <property type="component" value="Unassembled WGS sequence"/>
</dbReference>
<dbReference type="EMBL" id="MHRF01000001">
    <property type="protein sequence ID" value="OHA18802.1"/>
    <property type="molecule type" value="Genomic_DNA"/>
</dbReference>
<reference evidence="2 3" key="1">
    <citation type="journal article" date="2016" name="Nat. Commun.">
        <title>Thousands of microbial genomes shed light on interconnected biogeochemical processes in an aquifer system.</title>
        <authorList>
            <person name="Anantharaman K."/>
            <person name="Brown C.T."/>
            <person name="Hug L.A."/>
            <person name="Sharon I."/>
            <person name="Castelle C.J."/>
            <person name="Probst A.J."/>
            <person name="Thomas B.C."/>
            <person name="Singh A."/>
            <person name="Wilkins M.J."/>
            <person name="Karaoz U."/>
            <person name="Brodie E.L."/>
            <person name="Williams K.H."/>
            <person name="Hubbard S.S."/>
            <person name="Banfield J.F."/>
        </authorList>
    </citation>
    <scope>NUCLEOTIDE SEQUENCE [LARGE SCALE GENOMIC DNA]</scope>
</reference>
<sequence length="479" mass="50846">MRRIIFGLITILGAGAVIASGVTGAFFSDTETSTGNTFAAGAIDLLVDNESYYNGNKCTDVDLNLEDDIHVWQWQGSAAYPVAGTACTTSWTLDDLDNGLLFFNFTDIKPDDESEDTISLHVQNEAWACMDVSLTSNDDRSSTEPELSTPDTLEDINNTWDGELAQNLQFFWWADDGDNVYEENENTISGGVRTLYNLATSTPFSVALADSTHNVWGTSGPLPAEQTVYIAKAWCFGTLTLNPVAASQGVNPSVASGVNCDGTSLNNLTQTDGATLDVAFRAVQARHNADYLCNEEEPRLATLTVIKQITNNNGGNNVVADFQLFAVNSVVIPLTSGVPTVVAPDTYMVTESGIGGYQAIYSGDCDVSGQITLTVGDNKTCTITNDDISPSITLIKNVAGTPPLAFPVQFTMRVDGTVVPQNTSYAVTANTPHAITEDAFAGYTLTGVSGAACPLTLPGNVSLNEGQAIICTVTNTKNP</sequence>
<dbReference type="AlphaFoldDB" id="A0A1G2M6V9"/>
<feature type="domain" description="SpaA-like prealbumin fold" evidence="1">
    <location>
        <begin position="301"/>
        <end position="383"/>
    </location>
</feature>
<evidence type="ECO:0000259" key="1">
    <source>
        <dbReference type="Pfam" id="PF19403"/>
    </source>
</evidence>
<comment type="caution">
    <text evidence="2">The sequence shown here is derived from an EMBL/GenBank/DDBJ whole genome shotgun (WGS) entry which is preliminary data.</text>
</comment>
<dbReference type="InterPro" id="IPR045826">
    <property type="entry name" value="SpaA_PFL_dom_2"/>
</dbReference>
<proteinExistence type="predicted"/>
<name>A0A1G2M6V9_9BACT</name>
<accession>A0A1G2M6V9</accession>
<evidence type="ECO:0000313" key="2">
    <source>
        <dbReference type="EMBL" id="OHA18802.1"/>
    </source>
</evidence>
<protein>
    <recommendedName>
        <fullName evidence="1">SpaA-like prealbumin fold domain-containing protein</fullName>
    </recommendedName>
</protein>
<organism evidence="2 3">
    <name type="scientific">Candidatus Taylorbacteria bacterium RIFCSPHIGHO2_01_FULL_46_22b</name>
    <dbReference type="NCBI Taxonomy" id="1802301"/>
    <lineage>
        <taxon>Bacteria</taxon>
        <taxon>Candidatus Tayloriibacteriota</taxon>
    </lineage>
</organism>
<evidence type="ECO:0000313" key="3">
    <source>
        <dbReference type="Proteomes" id="UP000178873"/>
    </source>
</evidence>
<dbReference type="STRING" id="1802301.A2664_04835"/>